<keyword evidence="1" id="KW-0732">Signal</keyword>
<reference evidence="3 4" key="1">
    <citation type="submission" date="2018-05" db="EMBL/GenBank/DDBJ databases">
        <title>Genomic Encyclopedia of Archaeal and Bacterial Type Strains, Phase II (KMG-II): from individual species to whole genera.</title>
        <authorList>
            <person name="Goeker M."/>
        </authorList>
    </citation>
    <scope>NUCLEOTIDE SEQUENCE [LARGE SCALE GENOMIC DNA]</scope>
    <source>
        <strain evidence="3 4">DSM 45184</strain>
    </source>
</reference>
<evidence type="ECO:0000313" key="3">
    <source>
        <dbReference type="EMBL" id="PWK31723.1"/>
    </source>
</evidence>
<dbReference type="Gene3D" id="3.40.190.10">
    <property type="entry name" value="Periplasmic binding protein-like II"/>
    <property type="match status" value="1"/>
</dbReference>
<feature type="domain" description="Solute-binding protein family 5" evidence="2">
    <location>
        <begin position="91"/>
        <end position="438"/>
    </location>
</feature>
<dbReference type="EMBL" id="QGGR01000032">
    <property type="protein sequence ID" value="PWK31723.1"/>
    <property type="molecule type" value="Genomic_DNA"/>
</dbReference>
<feature type="chain" id="PRO_5038885649" evidence="1">
    <location>
        <begin position="35"/>
        <end position="517"/>
    </location>
</feature>
<gene>
    <name evidence="3" type="ORF">BC793_13272</name>
</gene>
<feature type="signal peptide" evidence="1">
    <location>
        <begin position="1"/>
        <end position="34"/>
    </location>
</feature>
<dbReference type="InterPro" id="IPR030678">
    <property type="entry name" value="Peptide/Ni-bd"/>
</dbReference>
<dbReference type="InterPro" id="IPR000914">
    <property type="entry name" value="SBP_5_dom"/>
</dbReference>
<dbReference type="PIRSF" id="PIRSF002741">
    <property type="entry name" value="MppA"/>
    <property type="match status" value="1"/>
</dbReference>
<dbReference type="SUPFAM" id="SSF53850">
    <property type="entry name" value="Periplasmic binding protein-like II"/>
    <property type="match status" value="1"/>
</dbReference>
<dbReference type="AlphaFoldDB" id="A0A316EMN0"/>
<evidence type="ECO:0000313" key="4">
    <source>
        <dbReference type="Proteomes" id="UP000245697"/>
    </source>
</evidence>
<dbReference type="GO" id="GO:0043190">
    <property type="term" value="C:ATP-binding cassette (ABC) transporter complex"/>
    <property type="evidence" value="ECO:0007669"/>
    <property type="project" value="InterPro"/>
</dbReference>
<dbReference type="PANTHER" id="PTHR30290:SF65">
    <property type="entry name" value="MONOACYL PHOSPHATIDYLINOSITOL TETRAMANNOSIDE-BINDING PROTEIN LPQW-RELATED"/>
    <property type="match status" value="1"/>
</dbReference>
<dbReference type="Pfam" id="PF00496">
    <property type="entry name" value="SBP_bac_5"/>
    <property type="match status" value="1"/>
</dbReference>
<keyword evidence="4" id="KW-1185">Reference proteome</keyword>
<name>A0A316EMN0_9ACTN</name>
<dbReference type="GO" id="GO:0042597">
    <property type="term" value="C:periplasmic space"/>
    <property type="evidence" value="ECO:0007669"/>
    <property type="project" value="UniProtKB-ARBA"/>
</dbReference>
<dbReference type="InterPro" id="IPR039424">
    <property type="entry name" value="SBP_5"/>
</dbReference>
<dbReference type="Proteomes" id="UP000245697">
    <property type="component" value="Unassembled WGS sequence"/>
</dbReference>
<evidence type="ECO:0000256" key="1">
    <source>
        <dbReference type="SAM" id="SignalP"/>
    </source>
</evidence>
<organism evidence="3 4">
    <name type="scientific">Actinoplanes xinjiangensis</name>
    <dbReference type="NCBI Taxonomy" id="512350"/>
    <lineage>
        <taxon>Bacteria</taxon>
        <taxon>Bacillati</taxon>
        <taxon>Actinomycetota</taxon>
        <taxon>Actinomycetes</taxon>
        <taxon>Micromonosporales</taxon>
        <taxon>Micromonosporaceae</taxon>
        <taxon>Actinoplanes</taxon>
    </lineage>
</organism>
<evidence type="ECO:0000259" key="2">
    <source>
        <dbReference type="Pfam" id="PF00496"/>
    </source>
</evidence>
<proteinExistence type="predicted"/>
<dbReference type="Gene3D" id="3.10.105.10">
    <property type="entry name" value="Dipeptide-binding Protein, Domain 3"/>
    <property type="match status" value="1"/>
</dbReference>
<sequence>MRRPASPRTRSPQRRAGARVLAAAVTLLTISGSAACFTTEPRPDRGGDQRLSVGLAGPPNRRMSPFSQDAWRGAQLGASETLVNIDQAGAVTPGLAVSWSQVDATTVRVKLRDGVVFHDGTPLTAEHAAHSLTHAIAAEPVLRALVGVRLTATAVGGDTLELRTAKPDPALLHRLASPQLVILAPKAYGRDPGAPDPLGAGTGPYRFTSLQGTSAATLERNDAYWGGRPALAGVDVRFLPEGSARVGALRSGEVDVVNQVPIAQLPNLGDRRLIEVPLPRTVSLYLVTAEGRTFADPGLRAAARAAVDPTMIAAGVFEGRADPAAGLFGPASGWAARHRAAARAAAAPPDTPDDPSGQRITLATYPNKPELPEAASVLAATLTARGFVVETVVRDYLTIEPEVLAGRFDAVILSRSYLLDVNDPIAFLTSDFSCAGSYNVARFCAPGFDSRLAAADGHTDLPSRHAAALALEAELVNRAVVVPLVHDRARLATAAGVTDLAADPYERTLVTVHTSLR</sequence>
<protein>
    <submittedName>
        <fullName evidence="3">Peptide/nickel transport system substrate-binding protein</fullName>
    </submittedName>
</protein>
<dbReference type="PANTHER" id="PTHR30290">
    <property type="entry name" value="PERIPLASMIC BINDING COMPONENT OF ABC TRANSPORTER"/>
    <property type="match status" value="1"/>
</dbReference>
<dbReference type="GO" id="GO:1904680">
    <property type="term" value="F:peptide transmembrane transporter activity"/>
    <property type="evidence" value="ECO:0007669"/>
    <property type="project" value="TreeGrafter"/>
</dbReference>
<comment type="caution">
    <text evidence="3">The sequence shown here is derived from an EMBL/GenBank/DDBJ whole genome shotgun (WGS) entry which is preliminary data.</text>
</comment>
<dbReference type="GO" id="GO:0015833">
    <property type="term" value="P:peptide transport"/>
    <property type="evidence" value="ECO:0007669"/>
    <property type="project" value="TreeGrafter"/>
</dbReference>
<accession>A0A316EMN0</accession>